<feature type="domain" description="AlgX/AlgJ SGNH hydrolase-like" evidence="8">
    <location>
        <begin position="98"/>
        <end position="242"/>
    </location>
</feature>
<evidence type="ECO:0000259" key="8">
    <source>
        <dbReference type="Pfam" id="PF16822"/>
    </source>
</evidence>
<reference evidence="10" key="1">
    <citation type="submission" date="2016-10" db="EMBL/GenBank/DDBJ databases">
        <authorList>
            <person name="Varghese N."/>
            <person name="Submissions S."/>
        </authorList>
    </citation>
    <scope>NUCLEOTIDE SEQUENCE [LARGE SCALE GENOMIC DNA]</scope>
    <source>
        <strain evidence="10">CGMCC 1.3704</strain>
    </source>
</reference>
<comment type="pathway">
    <text evidence="2">Glycan biosynthesis; alginate biosynthesis.</text>
</comment>
<keyword evidence="3" id="KW-0808">Transferase</keyword>
<comment type="subcellular location">
    <subcellularLocation>
        <location evidence="1">Periplasm</location>
    </subcellularLocation>
</comment>
<evidence type="ECO:0000256" key="3">
    <source>
        <dbReference type="ARBA" id="ARBA00022679"/>
    </source>
</evidence>
<evidence type="ECO:0000256" key="2">
    <source>
        <dbReference type="ARBA" id="ARBA00005182"/>
    </source>
</evidence>
<evidence type="ECO:0000313" key="10">
    <source>
        <dbReference type="Proteomes" id="UP000183557"/>
    </source>
</evidence>
<keyword evidence="7" id="KW-0472">Membrane</keyword>
<keyword evidence="4" id="KW-0732">Signal</keyword>
<evidence type="ECO:0000256" key="1">
    <source>
        <dbReference type="ARBA" id="ARBA00004418"/>
    </source>
</evidence>
<evidence type="ECO:0000256" key="5">
    <source>
        <dbReference type="ARBA" id="ARBA00022764"/>
    </source>
</evidence>
<name>A0A1I3XFT9_HALDA</name>
<keyword evidence="5" id="KW-0574">Periplasm</keyword>
<evidence type="ECO:0000256" key="7">
    <source>
        <dbReference type="SAM" id="Phobius"/>
    </source>
</evidence>
<protein>
    <submittedName>
        <fullName evidence="9">DHHW protein</fullName>
    </submittedName>
</protein>
<dbReference type="InterPro" id="IPR031811">
    <property type="entry name" value="ALGX/ALGJ_SGNH-like"/>
</dbReference>
<keyword evidence="7" id="KW-1133">Transmembrane helix</keyword>
<feature type="transmembrane region" description="Helical" evidence="7">
    <location>
        <begin position="7"/>
        <end position="26"/>
    </location>
</feature>
<proteinExistence type="predicted"/>
<keyword evidence="6" id="KW-0016">Alginate biosynthesis</keyword>
<dbReference type="AlphaFoldDB" id="A0A1I3XFT9"/>
<sequence length="403" mass="47478">MKKITNILITAFFICMIFIFGILVMITPPKETSYIENRSLAPPPPLEKEQFINGGFMQDFEAFFTDQFPWRDKWLKAYLSIQSSLGKTFLLGYYVSDDDWITTEPDHSFPKEELTESAQKVNGLHQLLDNEGIDFYYVNTPHKVSNMQFLLPDYIERGAYDTVRTHFLSSLDPQVPKLDLLDAFNQTYSDKEMKELFFKTDHHWNARGAFEGYKKMVEWLGDQRESLPARPEKLHLENYEERCLPDKKLIGSFNRQLYLSVDTEEKKCAYYPEDNAYDQFIVEKNGEVVDAENIYGRAFEQTEEEVYYSTLHTGDYRELKITNPALEEEGEHVLIIKDSYVNALTFMLAQQFYETTYYDQRHNKDRALMDYIDQHEFDLVIMMYNDPSSDGAIYEYEKPLEKP</sequence>
<dbReference type="RefSeq" id="WP_075037291.1">
    <property type="nucleotide sequence ID" value="NZ_FOSB01000008.1"/>
</dbReference>
<dbReference type="Proteomes" id="UP000183557">
    <property type="component" value="Unassembled WGS sequence"/>
</dbReference>
<accession>A0A1I3XFT9</accession>
<keyword evidence="10" id="KW-1185">Reference proteome</keyword>
<evidence type="ECO:0000313" key="9">
    <source>
        <dbReference type="EMBL" id="SFK17926.1"/>
    </source>
</evidence>
<dbReference type="Pfam" id="PF16822">
    <property type="entry name" value="ALGX"/>
    <property type="match status" value="1"/>
</dbReference>
<keyword evidence="7" id="KW-0812">Transmembrane</keyword>
<evidence type="ECO:0000256" key="4">
    <source>
        <dbReference type="ARBA" id="ARBA00022729"/>
    </source>
</evidence>
<dbReference type="EMBL" id="FOSB01000008">
    <property type="protein sequence ID" value="SFK17926.1"/>
    <property type="molecule type" value="Genomic_DNA"/>
</dbReference>
<gene>
    <name evidence="9" type="ORF">SAMN04487936_108150</name>
</gene>
<dbReference type="OrthoDB" id="175771at2"/>
<evidence type="ECO:0000256" key="6">
    <source>
        <dbReference type="ARBA" id="ARBA00022841"/>
    </source>
</evidence>
<organism evidence="9 10">
    <name type="scientific">Halobacillus dabanensis</name>
    <dbReference type="NCBI Taxonomy" id="240302"/>
    <lineage>
        <taxon>Bacteria</taxon>
        <taxon>Bacillati</taxon>
        <taxon>Bacillota</taxon>
        <taxon>Bacilli</taxon>
        <taxon>Bacillales</taxon>
        <taxon>Bacillaceae</taxon>
        <taxon>Halobacillus</taxon>
    </lineage>
</organism>